<dbReference type="OrthoDB" id="9800507at2"/>
<keyword evidence="4 7" id="KW-0694">RNA-binding</keyword>
<organism evidence="10 11">
    <name type="scientific">Helicobacter apodemus</name>
    <dbReference type="NCBI Taxonomy" id="135569"/>
    <lineage>
        <taxon>Bacteria</taxon>
        <taxon>Pseudomonadati</taxon>
        <taxon>Campylobacterota</taxon>
        <taxon>Epsilonproteobacteria</taxon>
        <taxon>Campylobacterales</taxon>
        <taxon>Helicobacteraceae</taxon>
        <taxon>Helicobacter</taxon>
    </lineage>
</organism>
<feature type="site" description="Discriminates between blocked and unblocked aminoacyl-tRNA" evidence="7">
    <location>
        <position position="9"/>
    </location>
</feature>
<comment type="function">
    <text evidence="7">Catalyzes the release of premature peptidyl moieties from peptidyl-tRNA molecules trapped in stalled 50S ribosomal subunits, and thus maintains levels of free tRNAs and 50S ribosomes.</text>
</comment>
<gene>
    <name evidence="7" type="primary">pth</name>
    <name evidence="10" type="ORF">CDV25_02165</name>
</gene>
<reference evidence="10 11" key="1">
    <citation type="submission" date="2017-06" db="EMBL/GenBank/DDBJ databases">
        <title>Complete genome of Helicobacter apodemus.</title>
        <authorList>
            <person name="Cho S."/>
        </authorList>
    </citation>
    <scope>NUCLEOTIDE SEQUENCE [LARGE SCALE GENOMIC DNA]</scope>
    <source>
        <strain evidence="11">SNUVETPUB-15-01</strain>
    </source>
</reference>
<dbReference type="InterPro" id="IPR036416">
    <property type="entry name" value="Pept_tRNA_hydro_sf"/>
</dbReference>
<evidence type="ECO:0000313" key="11">
    <source>
        <dbReference type="Proteomes" id="UP000244890"/>
    </source>
</evidence>
<dbReference type="SUPFAM" id="SSF53178">
    <property type="entry name" value="Peptidyl-tRNA hydrolase-like"/>
    <property type="match status" value="1"/>
</dbReference>
<sequence>MFLIAGLGNPGDKYKNNRHNIGFMVIDDLIASLEATKQSNKDFYGELYKSHQILLLKPTTFMNASGECFLRVKNYYKIENILVIHDDLDLAFGVIRFKFGGGSGGHNGLKSIDSMCGNGYYRIRYGIGKPQNKQEVVKWVLEDFNEYEMQLNEALIKHCSKVALEITKLDNPALLASKISCFYTINCPKQTLKDFVQ</sequence>
<evidence type="ECO:0000256" key="8">
    <source>
        <dbReference type="RuleBase" id="RU000673"/>
    </source>
</evidence>
<dbReference type="RefSeq" id="WP_108910584.1">
    <property type="nucleotide sequence ID" value="NZ_CP021886.1"/>
</dbReference>
<dbReference type="GO" id="GO:0004045">
    <property type="term" value="F:peptidyl-tRNA hydrolase activity"/>
    <property type="evidence" value="ECO:0007669"/>
    <property type="project" value="UniProtKB-UniRule"/>
</dbReference>
<feature type="active site" description="Proton acceptor" evidence="7">
    <location>
        <position position="19"/>
    </location>
</feature>
<evidence type="ECO:0000256" key="7">
    <source>
        <dbReference type="HAMAP-Rule" id="MF_00083"/>
    </source>
</evidence>
<dbReference type="AlphaFoldDB" id="A0A2U8FBS0"/>
<comment type="catalytic activity">
    <reaction evidence="7 8">
        <text>an N-acyl-L-alpha-aminoacyl-tRNA + H2O = an N-acyl-L-amino acid + a tRNA + H(+)</text>
        <dbReference type="Rhea" id="RHEA:54448"/>
        <dbReference type="Rhea" id="RHEA-COMP:10123"/>
        <dbReference type="Rhea" id="RHEA-COMP:13883"/>
        <dbReference type="ChEBI" id="CHEBI:15377"/>
        <dbReference type="ChEBI" id="CHEBI:15378"/>
        <dbReference type="ChEBI" id="CHEBI:59874"/>
        <dbReference type="ChEBI" id="CHEBI:78442"/>
        <dbReference type="ChEBI" id="CHEBI:138191"/>
        <dbReference type="EC" id="3.1.1.29"/>
    </reaction>
</comment>
<dbReference type="FunFam" id="3.40.50.1470:FF:000001">
    <property type="entry name" value="Peptidyl-tRNA hydrolase"/>
    <property type="match status" value="1"/>
</dbReference>
<name>A0A2U8FBS0_9HELI</name>
<evidence type="ECO:0000256" key="2">
    <source>
        <dbReference type="ARBA" id="ARBA00022555"/>
    </source>
</evidence>
<evidence type="ECO:0000256" key="9">
    <source>
        <dbReference type="RuleBase" id="RU004320"/>
    </source>
</evidence>
<proteinExistence type="inferred from homology"/>
<evidence type="ECO:0000256" key="4">
    <source>
        <dbReference type="ARBA" id="ARBA00022884"/>
    </source>
</evidence>
<dbReference type="EMBL" id="CP021886">
    <property type="protein sequence ID" value="AWI33700.1"/>
    <property type="molecule type" value="Genomic_DNA"/>
</dbReference>
<dbReference type="GO" id="GO:0000049">
    <property type="term" value="F:tRNA binding"/>
    <property type="evidence" value="ECO:0007669"/>
    <property type="project" value="UniProtKB-UniRule"/>
</dbReference>
<dbReference type="Proteomes" id="UP000244890">
    <property type="component" value="Chromosome"/>
</dbReference>
<dbReference type="CDD" id="cd00462">
    <property type="entry name" value="PTH"/>
    <property type="match status" value="1"/>
</dbReference>
<dbReference type="HAMAP" id="MF_00083">
    <property type="entry name" value="Pept_tRNA_hydro_bact"/>
    <property type="match status" value="1"/>
</dbReference>
<comment type="similarity">
    <text evidence="5 7 9">Belongs to the PTH family.</text>
</comment>
<dbReference type="GO" id="GO:0006515">
    <property type="term" value="P:protein quality control for misfolded or incompletely synthesized proteins"/>
    <property type="evidence" value="ECO:0007669"/>
    <property type="project" value="UniProtKB-UniRule"/>
</dbReference>
<feature type="binding site" evidence="7">
    <location>
        <position position="107"/>
    </location>
    <ligand>
        <name>tRNA</name>
        <dbReference type="ChEBI" id="CHEBI:17843"/>
    </ligand>
</feature>
<dbReference type="GO" id="GO:0072344">
    <property type="term" value="P:rescue of stalled ribosome"/>
    <property type="evidence" value="ECO:0007669"/>
    <property type="project" value="UniProtKB-UniRule"/>
</dbReference>
<keyword evidence="7" id="KW-0963">Cytoplasm</keyword>
<dbReference type="Gene3D" id="3.40.50.1470">
    <property type="entry name" value="Peptidyl-tRNA hydrolase"/>
    <property type="match status" value="1"/>
</dbReference>
<feature type="binding site" evidence="7">
    <location>
        <position position="63"/>
    </location>
    <ligand>
        <name>tRNA</name>
        <dbReference type="ChEBI" id="CHEBI:17843"/>
    </ligand>
</feature>
<accession>A0A2U8FBS0</accession>
<keyword evidence="2 7" id="KW-0820">tRNA-binding</keyword>
<feature type="site" description="Stabilizes the basic form of H active site to accept a proton" evidence="7">
    <location>
        <position position="86"/>
    </location>
</feature>
<feature type="binding site" evidence="7">
    <location>
        <position position="61"/>
    </location>
    <ligand>
        <name>tRNA</name>
        <dbReference type="ChEBI" id="CHEBI:17843"/>
    </ligand>
</feature>
<dbReference type="PROSITE" id="PS01196">
    <property type="entry name" value="PEPT_TRNA_HYDROL_2"/>
    <property type="match status" value="1"/>
</dbReference>
<comment type="subcellular location">
    <subcellularLocation>
        <location evidence="7">Cytoplasm</location>
    </subcellularLocation>
</comment>
<feature type="binding site" evidence="7">
    <location>
        <position position="14"/>
    </location>
    <ligand>
        <name>tRNA</name>
        <dbReference type="ChEBI" id="CHEBI:17843"/>
    </ligand>
</feature>
<evidence type="ECO:0000313" key="10">
    <source>
        <dbReference type="EMBL" id="AWI33700.1"/>
    </source>
</evidence>
<evidence type="ECO:0000256" key="1">
    <source>
        <dbReference type="ARBA" id="ARBA00013260"/>
    </source>
</evidence>
<comment type="function">
    <text evidence="7">Hydrolyzes ribosome-free peptidyl-tRNAs (with 1 or more amino acids incorporated), which drop off the ribosome during protein synthesis, or as a result of ribosome stalling.</text>
</comment>
<protein>
    <recommendedName>
        <fullName evidence="6 7">Peptidyl-tRNA hydrolase</fullName>
        <shortName evidence="7">Pth</shortName>
        <ecNumber evidence="1 7">3.1.1.29</ecNumber>
    </recommendedName>
</protein>
<dbReference type="PROSITE" id="PS01195">
    <property type="entry name" value="PEPT_TRNA_HYDROL_1"/>
    <property type="match status" value="1"/>
</dbReference>
<dbReference type="EC" id="3.1.1.29" evidence="1 7"/>
<dbReference type="InterPro" id="IPR001328">
    <property type="entry name" value="Pept_tRNA_hydro"/>
</dbReference>
<dbReference type="InterPro" id="IPR018171">
    <property type="entry name" value="Pept_tRNA_hydro_CS"/>
</dbReference>
<dbReference type="KEGG" id="had:CDV25_02165"/>
<keyword evidence="3 7" id="KW-0378">Hydrolase</keyword>
<evidence type="ECO:0000256" key="3">
    <source>
        <dbReference type="ARBA" id="ARBA00022801"/>
    </source>
</evidence>
<evidence type="ECO:0000256" key="5">
    <source>
        <dbReference type="ARBA" id="ARBA00038063"/>
    </source>
</evidence>
<dbReference type="GO" id="GO:0005737">
    <property type="term" value="C:cytoplasm"/>
    <property type="evidence" value="ECO:0007669"/>
    <property type="project" value="UniProtKB-SubCell"/>
</dbReference>
<dbReference type="PANTHER" id="PTHR17224:SF1">
    <property type="entry name" value="PEPTIDYL-TRNA HYDROLASE"/>
    <property type="match status" value="1"/>
</dbReference>
<dbReference type="PANTHER" id="PTHR17224">
    <property type="entry name" value="PEPTIDYL-TRNA HYDROLASE"/>
    <property type="match status" value="1"/>
</dbReference>
<dbReference type="NCBIfam" id="TIGR00447">
    <property type="entry name" value="pth"/>
    <property type="match status" value="1"/>
</dbReference>
<dbReference type="Pfam" id="PF01195">
    <property type="entry name" value="Pept_tRNA_hydro"/>
    <property type="match status" value="1"/>
</dbReference>
<evidence type="ECO:0000256" key="6">
    <source>
        <dbReference type="ARBA" id="ARBA00050038"/>
    </source>
</evidence>
<comment type="subunit">
    <text evidence="7">Monomer.</text>
</comment>